<dbReference type="KEGG" id="err:DVR09_15835"/>
<dbReference type="PROSITE" id="PS51257">
    <property type="entry name" value="PROKAR_LIPOPROTEIN"/>
    <property type="match status" value="1"/>
</dbReference>
<evidence type="ECO:0000313" key="2">
    <source>
        <dbReference type="Proteomes" id="UP000254508"/>
    </source>
</evidence>
<reference evidence="1 2" key="1">
    <citation type="submission" date="2018-07" db="EMBL/GenBank/DDBJ databases">
        <title>Genome sequence of Erythrobacter strain YH-07, an antagonistic bacterium isolated from Yellow Sea.</title>
        <authorList>
            <person name="Tang T."/>
            <person name="Liu Q."/>
            <person name="Sun X."/>
        </authorList>
    </citation>
    <scope>NUCLEOTIDE SEQUENCE [LARGE SCALE GENOMIC DNA]</scope>
    <source>
        <strain evidence="1 2">YH-07</strain>
        <plasmid evidence="1 2">unnamed</plasmid>
    </source>
</reference>
<sequence>MLSRILTLLPGAHPVANPLFGAVQVLQQHMGVCACPLTVHRALFIAQAVHLGRAASPIFPDAIKATTMGPIVSSYHKARLAEKISHPIHRNALTSTMMEVLVAVASELRSASSAQHVQIVQRPGGAWSRYYAPSPLRTDPYEGYEIPMEDMIGEFEFPNPSPLPLAA</sequence>
<proteinExistence type="predicted"/>
<protein>
    <submittedName>
        <fullName evidence="1">Uncharacterized protein</fullName>
    </submittedName>
</protein>
<organism evidence="1 2">
    <name type="scientific">Erythrobacter aureus</name>
    <dbReference type="NCBI Taxonomy" id="2182384"/>
    <lineage>
        <taxon>Bacteria</taxon>
        <taxon>Pseudomonadati</taxon>
        <taxon>Pseudomonadota</taxon>
        <taxon>Alphaproteobacteria</taxon>
        <taxon>Sphingomonadales</taxon>
        <taxon>Erythrobacteraceae</taxon>
        <taxon>Erythrobacter/Porphyrobacter group</taxon>
        <taxon>Erythrobacter</taxon>
    </lineage>
</organism>
<dbReference type="OrthoDB" id="9799173at2"/>
<keyword evidence="2" id="KW-1185">Reference proteome</keyword>
<dbReference type="AlphaFoldDB" id="A0A345YJ22"/>
<accession>A0A345YJ22</accession>
<geneLocation type="plasmid" evidence="1 2">
    <name>unnamed</name>
</geneLocation>
<gene>
    <name evidence="1" type="ORF">DVR09_15835</name>
</gene>
<evidence type="ECO:0000313" key="1">
    <source>
        <dbReference type="EMBL" id="AXK43924.1"/>
    </source>
</evidence>
<dbReference type="Proteomes" id="UP000254508">
    <property type="component" value="Plasmid unnamed"/>
</dbReference>
<keyword evidence="1" id="KW-0614">Plasmid</keyword>
<dbReference type="RefSeq" id="WP_115418237.1">
    <property type="nucleotide sequence ID" value="NZ_CP031358.1"/>
</dbReference>
<dbReference type="EMBL" id="CP031358">
    <property type="protein sequence ID" value="AXK43924.1"/>
    <property type="molecule type" value="Genomic_DNA"/>
</dbReference>
<name>A0A345YJ22_9SPHN</name>